<reference evidence="5" key="1">
    <citation type="submission" date="2015-09" db="EMBL/GenBank/DDBJ databases">
        <authorList>
            <person name="Rodrigo-Torres L."/>
            <person name="Arahal D.R."/>
        </authorList>
    </citation>
    <scope>NUCLEOTIDE SEQUENCE [LARGE SCALE GENOMIC DNA]</scope>
    <source>
        <strain evidence="5">CECT 4293</strain>
    </source>
</reference>
<evidence type="ECO:0000313" key="4">
    <source>
        <dbReference type="Proteomes" id="UP000050783"/>
    </source>
</evidence>
<evidence type="ECO:0000313" key="2">
    <source>
        <dbReference type="EMBL" id="CUH45741.1"/>
    </source>
</evidence>
<sequence>MSGTGVQKLAYVVLLMLMFGVCTGVLGGL</sequence>
<dbReference type="EMBL" id="CYPS01000067">
    <property type="protein sequence ID" value="CUH45741.1"/>
    <property type="molecule type" value="Genomic_DNA"/>
</dbReference>
<dbReference type="AlphaFoldDB" id="A0A0P1EBY7"/>
<keyword evidence="1" id="KW-0812">Transmembrane</keyword>
<dbReference type="EMBL" id="CYPU01000021">
    <property type="protein sequence ID" value="CUH47067.1"/>
    <property type="molecule type" value="Genomic_DNA"/>
</dbReference>
<evidence type="ECO:0000256" key="1">
    <source>
        <dbReference type="SAM" id="Phobius"/>
    </source>
</evidence>
<keyword evidence="5" id="KW-1185">Reference proteome</keyword>
<gene>
    <name evidence="3" type="ORF">RUA4292_01235</name>
    <name evidence="2" type="ORF">RUM4293_04658</name>
</gene>
<evidence type="ECO:0000313" key="5">
    <source>
        <dbReference type="Proteomes" id="UP000050786"/>
    </source>
</evidence>
<proteinExistence type="predicted"/>
<accession>A0A0P1EBY7</accession>
<evidence type="ECO:0000313" key="3">
    <source>
        <dbReference type="EMBL" id="CUH47067.1"/>
    </source>
</evidence>
<feature type="transmembrane region" description="Helical" evidence="1">
    <location>
        <begin position="9"/>
        <end position="28"/>
    </location>
</feature>
<dbReference type="STRING" id="81569.RUM4293_04658"/>
<keyword evidence="1" id="KW-0472">Membrane</keyword>
<reference evidence="3 4" key="2">
    <citation type="submission" date="2015-09" db="EMBL/GenBank/DDBJ databases">
        <authorList>
            <consortium name="Swine Surveillance"/>
        </authorList>
    </citation>
    <scope>NUCLEOTIDE SEQUENCE [LARGE SCALE GENOMIC DNA]</scope>
    <source>
        <strain evidence="3 4">CECT 4292</strain>
        <strain evidence="2">CECT 4293</strain>
    </source>
</reference>
<dbReference type="Proteomes" id="UP000050783">
    <property type="component" value="Unassembled WGS sequence"/>
</dbReference>
<organism evidence="3 4">
    <name type="scientific">Ruegeria atlantica</name>
    <dbReference type="NCBI Taxonomy" id="81569"/>
    <lineage>
        <taxon>Bacteria</taxon>
        <taxon>Pseudomonadati</taxon>
        <taxon>Pseudomonadota</taxon>
        <taxon>Alphaproteobacteria</taxon>
        <taxon>Rhodobacterales</taxon>
        <taxon>Roseobacteraceae</taxon>
        <taxon>Ruegeria</taxon>
    </lineage>
</organism>
<protein>
    <submittedName>
        <fullName evidence="3">Uncharacterized protein</fullName>
    </submittedName>
</protein>
<name>A0A0P1EBY7_9RHOB</name>
<dbReference type="Proteomes" id="UP000050786">
    <property type="component" value="Unassembled WGS sequence"/>
</dbReference>
<keyword evidence="1" id="KW-1133">Transmembrane helix</keyword>